<evidence type="ECO:0000256" key="1">
    <source>
        <dbReference type="SAM" id="Phobius"/>
    </source>
</evidence>
<dbReference type="Proteomes" id="UP001218218">
    <property type="component" value="Unassembled WGS sequence"/>
</dbReference>
<dbReference type="AlphaFoldDB" id="A0AAD6ZJK1"/>
<feature type="signal peptide" evidence="2">
    <location>
        <begin position="1"/>
        <end position="16"/>
    </location>
</feature>
<feature type="transmembrane region" description="Helical" evidence="1">
    <location>
        <begin position="197"/>
        <end position="217"/>
    </location>
</feature>
<keyword evidence="1" id="KW-1133">Transmembrane helix</keyword>
<feature type="chain" id="PRO_5042079319" evidence="2">
    <location>
        <begin position="17"/>
        <end position="228"/>
    </location>
</feature>
<sequence>MAFSVVKFLLWWKCWGWGQDGIGVVVGAIGLGACTKACRHKAWKTSAVWPVRAGGAVVGAQLWMSISVARVESSSDSRQEWCADRGLMGDRLRAPEPGPAPFGHRGYCSLYPDKLPAALNRKHQHTTPVSQHLTKKIKHEHTHSSNNNLELAVLPLRPIAVAHRLQLIAPHLIGVRDMSHDLILPLPFYTVSVLQHLSLLTLLLFLPCVLILHWFIYQPITLLEDEKP</sequence>
<evidence type="ECO:0000313" key="3">
    <source>
        <dbReference type="EMBL" id="KAJ7325895.1"/>
    </source>
</evidence>
<keyword evidence="1" id="KW-0472">Membrane</keyword>
<proteinExistence type="predicted"/>
<dbReference type="EMBL" id="JARIHO010000043">
    <property type="protein sequence ID" value="KAJ7325895.1"/>
    <property type="molecule type" value="Genomic_DNA"/>
</dbReference>
<evidence type="ECO:0000313" key="4">
    <source>
        <dbReference type="Proteomes" id="UP001218218"/>
    </source>
</evidence>
<dbReference type="PROSITE" id="PS51257">
    <property type="entry name" value="PROKAR_LIPOPROTEIN"/>
    <property type="match status" value="1"/>
</dbReference>
<evidence type="ECO:0000256" key="2">
    <source>
        <dbReference type="SAM" id="SignalP"/>
    </source>
</evidence>
<gene>
    <name evidence="3" type="ORF">DFH08DRAFT_816967</name>
</gene>
<protein>
    <submittedName>
        <fullName evidence="3">Uncharacterized protein</fullName>
    </submittedName>
</protein>
<organism evidence="3 4">
    <name type="scientific">Mycena albidolilacea</name>
    <dbReference type="NCBI Taxonomy" id="1033008"/>
    <lineage>
        <taxon>Eukaryota</taxon>
        <taxon>Fungi</taxon>
        <taxon>Dikarya</taxon>
        <taxon>Basidiomycota</taxon>
        <taxon>Agaricomycotina</taxon>
        <taxon>Agaricomycetes</taxon>
        <taxon>Agaricomycetidae</taxon>
        <taxon>Agaricales</taxon>
        <taxon>Marasmiineae</taxon>
        <taxon>Mycenaceae</taxon>
        <taxon>Mycena</taxon>
    </lineage>
</organism>
<reference evidence="3" key="1">
    <citation type="submission" date="2023-03" db="EMBL/GenBank/DDBJ databases">
        <title>Massive genome expansion in bonnet fungi (Mycena s.s.) driven by repeated elements and novel gene families across ecological guilds.</title>
        <authorList>
            <consortium name="Lawrence Berkeley National Laboratory"/>
            <person name="Harder C.B."/>
            <person name="Miyauchi S."/>
            <person name="Viragh M."/>
            <person name="Kuo A."/>
            <person name="Thoen E."/>
            <person name="Andreopoulos B."/>
            <person name="Lu D."/>
            <person name="Skrede I."/>
            <person name="Drula E."/>
            <person name="Henrissat B."/>
            <person name="Morin E."/>
            <person name="Kohler A."/>
            <person name="Barry K."/>
            <person name="LaButti K."/>
            <person name="Morin E."/>
            <person name="Salamov A."/>
            <person name="Lipzen A."/>
            <person name="Mereny Z."/>
            <person name="Hegedus B."/>
            <person name="Baldrian P."/>
            <person name="Stursova M."/>
            <person name="Weitz H."/>
            <person name="Taylor A."/>
            <person name="Grigoriev I.V."/>
            <person name="Nagy L.G."/>
            <person name="Martin F."/>
            <person name="Kauserud H."/>
        </authorList>
    </citation>
    <scope>NUCLEOTIDE SEQUENCE</scope>
    <source>
        <strain evidence="3">CBHHK002</strain>
    </source>
</reference>
<accession>A0AAD6ZJK1</accession>
<keyword evidence="2" id="KW-0732">Signal</keyword>
<keyword evidence="4" id="KW-1185">Reference proteome</keyword>
<name>A0AAD6ZJK1_9AGAR</name>
<keyword evidence="1" id="KW-0812">Transmembrane</keyword>
<comment type="caution">
    <text evidence="3">The sequence shown here is derived from an EMBL/GenBank/DDBJ whole genome shotgun (WGS) entry which is preliminary data.</text>
</comment>